<dbReference type="InterPro" id="IPR036770">
    <property type="entry name" value="Ankyrin_rpt-contain_sf"/>
</dbReference>
<dbReference type="Gene3D" id="3.40.50.300">
    <property type="entry name" value="P-loop containing nucleotide triphosphate hydrolases"/>
    <property type="match status" value="1"/>
</dbReference>
<evidence type="ECO:0000256" key="1">
    <source>
        <dbReference type="ARBA" id="ARBA00022737"/>
    </source>
</evidence>
<dbReference type="Pfam" id="PF22939">
    <property type="entry name" value="WHD_GPIID"/>
    <property type="match status" value="1"/>
</dbReference>
<dbReference type="PANTHER" id="PTHR10039">
    <property type="entry name" value="AMELOGENIN"/>
    <property type="match status" value="1"/>
</dbReference>
<dbReference type="PROSITE" id="PS50837">
    <property type="entry name" value="NACHT"/>
    <property type="match status" value="1"/>
</dbReference>
<dbReference type="Pfam" id="PF24883">
    <property type="entry name" value="NPHP3_N"/>
    <property type="match status" value="1"/>
</dbReference>
<keyword evidence="5" id="KW-1185">Reference proteome</keyword>
<dbReference type="InterPro" id="IPR007111">
    <property type="entry name" value="NACHT_NTPase"/>
</dbReference>
<feature type="repeat" description="ANK" evidence="2">
    <location>
        <begin position="607"/>
        <end position="639"/>
    </location>
</feature>
<dbReference type="Gene3D" id="1.25.40.20">
    <property type="entry name" value="Ankyrin repeat-containing domain"/>
    <property type="match status" value="1"/>
</dbReference>
<dbReference type="InterPro" id="IPR054471">
    <property type="entry name" value="GPIID_WHD"/>
</dbReference>
<reference evidence="4" key="1">
    <citation type="submission" date="2022-08" db="EMBL/GenBank/DDBJ databases">
        <authorList>
            <consortium name="DOE Joint Genome Institute"/>
            <person name="Min B."/>
            <person name="Riley R."/>
            <person name="Sierra-Patev S."/>
            <person name="Naranjo-Ortiz M."/>
            <person name="Looney B."/>
            <person name="Konkel Z."/>
            <person name="Slot J.C."/>
            <person name="Sakamoto Y."/>
            <person name="Steenwyk J.L."/>
            <person name="Rokas A."/>
            <person name="Carro J."/>
            <person name="Camarero S."/>
            <person name="Ferreira P."/>
            <person name="Molpeceres G."/>
            <person name="Ruiz-Duenas F.J."/>
            <person name="Serrano A."/>
            <person name="Henrissat B."/>
            <person name="Drula E."/>
            <person name="Hughes K.W."/>
            <person name="Mata J.L."/>
            <person name="Ishikawa N.K."/>
            <person name="Vargas-Isla R."/>
            <person name="Ushijima S."/>
            <person name="Smith C.A."/>
            <person name="Ahrendt S."/>
            <person name="Andreopoulos W."/>
            <person name="He G."/>
            <person name="Labutti K."/>
            <person name="Lipzen A."/>
            <person name="Ng V."/>
            <person name="Sandor L."/>
            <person name="Barry K."/>
            <person name="Martinez A.T."/>
            <person name="Xiao Y."/>
            <person name="Gibbons J.G."/>
            <person name="Terashima K."/>
            <person name="Hibbett D.S."/>
            <person name="Grigoriev I.V."/>
        </authorList>
    </citation>
    <scope>NUCLEOTIDE SEQUENCE</scope>
    <source>
        <strain evidence="4">TFB9207</strain>
    </source>
</reference>
<comment type="caution">
    <text evidence="4">The sequence shown here is derived from an EMBL/GenBank/DDBJ whole genome shotgun (WGS) entry which is preliminary data.</text>
</comment>
<dbReference type="Pfam" id="PF12796">
    <property type="entry name" value="Ank_2"/>
    <property type="match status" value="1"/>
</dbReference>
<proteinExistence type="predicted"/>
<dbReference type="PROSITE" id="PS50297">
    <property type="entry name" value="ANK_REP_REGION"/>
    <property type="match status" value="1"/>
</dbReference>
<dbReference type="Proteomes" id="UP001163846">
    <property type="component" value="Unassembled WGS sequence"/>
</dbReference>
<gene>
    <name evidence="4" type="ORF">F5878DRAFT_570537</name>
</gene>
<dbReference type="InterPro" id="IPR002110">
    <property type="entry name" value="Ankyrin_rpt"/>
</dbReference>
<dbReference type="SMART" id="SM00248">
    <property type="entry name" value="ANK"/>
    <property type="match status" value="3"/>
</dbReference>
<protein>
    <recommendedName>
        <fullName evidence="3">NACHT domain-containing protein</fullName>
    </recommendedName>
</protein>
<feature type="repeat" description="ANK" evidence="2">
    <location>
        <begin position="578"/>
        <end position="606"/>
    </location>
</feature>
<dbReference type="SUPFAM" id="SSF52540">
    <property type="entry name" value="P-loop containing nucleoside triphosphate hydrolases"/>
    <property type="match status" value="1"/>
</dbReference>
<sequence length="670" mass="75758">MNTFSDAHDFNISDSTINVSGRDINTNYYNLSSDEESKLKEWLAAPDYSIHFATAFNKRVDGTGHWIFEDPTYLEWKENAGILWIQGKAGSGKTVLITGIINELREMESSSLIICHYFDTRDNTGANTSYQGFLLSLLLQMGAQDNRIHPALKKLHESLKHGLSHSKPTNSAIADTLKAITQDLTQKQHQIYIIIDALDECVSKDESMVLNFLALFHQSFPVKIMISSRNHHHFEGKNCWTVFMSSNNNVDGDIATYVENQLQFVFESTNLATLKDEVKAILMRKADGGFRYIDCQLQTLGDCGTTAMIKKELALLPLDLQETYAEAIKKSKKSNYAKEIYHILLWLLHSFEPLNLKQVAIICSIDLESLVVDYDAQILGGLEKIISTTLVTTDKDGVVQLAHASVKEFLLKNHDNNRELFEINAYLAHNIIAQMCIIYLLQQCVHHEIWTQHFYYHEDVITFEQYATQYWAEHTQYNESAEVSCEHTMKLTETFLKDSSILSWKRNYSQRKISELIEGFQDFNILDIIAFFGLQKSAKRLVDKDSVKSPRFHIDVQYELKAIFDSDNIRIETILGHAIQIAAARGFKDVIELFIEYGADVNALEGEFGSALQVAAYEGETDIVEILIKHGANIDVEGGVYGSALKAAANTNMVEFLIKHGADINAEGGE</sequence>
<dbReference type="InterPro" id="IPR027417">
    <property type="entry name" value="P-loop_NTPase"/>
</dbReference>
<accession>A0AA38NXV0</accession>
<evidence type="ECO:0000313" key="5">
    <source>
        <dbReference type="Proteomes" id="UP001163846"/>
    </source>
</evidence>
<dbReference type="AlphaFoldDB" id="A0AA38NXV0"/>
<dbReference type="SUPFAM" id="SSF48403">
    <property type="entry name" value="Ankyrin repeat"/>
    <property type="match status" value="1"/>
</dbReference>
<dbReference type="InterPro" id="IPR056884">
    <property type="entry name" value="NPHP3-like_N"/>
</dbReference>
<evidence type="ECO:0000259" key="3">
    <source>
        <dbReference type="PROSITE" id="PS50837"/>
    </source>
</evidence>
<keyword evidence="1" id="KW-0677">Repeat</keyword>
<feature type="domain" description="NACHT" evidence="3">
    <location>
        <begin position="81"/>
        <end position="229"/>
    </location>
</feature>
<evidence type="ECO:0000313" key="4">
    <source>
        <dbReference type="EMBL" id="KAJ3832639.1"/>
    </source>
</evidence>
<dbReference type="EMBL" id="MU806897">
    <property type="protein sequence ID" value="KAJ3832639.1"/>
    <property type="molecule type" value="Genomic_DNA"/>
</dbReference>
<name>A0AA38NXV0_9AGAR</name>
<dbReference type="PROSITE" id="PS50088">
    <property type="entry name" value="ANK_REPEAT"/>
    <property type="match status" value="2"/>
</dbReference>
<keyword evidence="2" id="KW-0040">ANK repeat</keyword>
<organism evidence="4 5">
    <name type="scientific">Lentinula raphanica</name>
    <dbReference type="NCBI Taxonomy" id="153919"/>
    <lineage>
        <taxon>Eukaryota</taxon>
        <taxon>Fungi</taxon>
        <taxon>Dikarya</taxon>
        <taxon>Basidiomycota</taxon>
        <taxon>Agaricomycotina</taxon>
        <taxon>Agaricomycetes</taxon>
        <taxon>Agaricomycetidae</taxon>
        <taxon>Agaricales</taxon>
        <taxon>Marasmiineae</taxon>
        <taxon>Omphalotaceae</taxon>
        <taxon>Lentinula</taxon>
    </lineage>
</organism>
<dbReference type="PANTHER" id="PTHR10039:SF16">
    <property type="entry name" value="GPI INOSITOL-DEACYLASE"/>
    <property type="match status" value="1"/>
</dbReference>
<evidence type="ECO:0000256" key="2">
    <source>
        <dbReference type="PROSITE-ProRule" id="PRU00023"/>
    </source>
</evidence>